<feature type="region of interest" description="Disordered" evidence="1">
    <location>
        <begin position="127"/>
        <end position="159"/>
    </location>
</feature>
<reference evidence="3" key="1">
    <citation type="submission" date="2020-11" db="EMBL/GenBank/DDBJ databases">
        <authorList>
            <consortium name="DOE Joint Genome Institute"/>
            <person name="Ahrendt S."/>
            <person name="Riley R."/>
            <person name="Andreopoulos W."/>
            <person name="Labutti K."/>
            <person name="Pangilinan J."/>
            <person name="Ruiz-Duenas F.J."/>
            <person name="Barrasa J.M."/>
            <person name="Sanchez-Garcia M."/>
            <person name="Camarero S."/>
            <person name="Miyauchi S."/>
            <person name="Serrano A."/>
            <person name="Linde D."/>
            <person name="Babiker R."/>
            <person name="Drula E."/>
            <person name="Ayuso-Fernandez I."/>
            <person name="Pacheco R."/>
            <person name="Padilla G."/>
            <person name="Ferreira P."/>
            <person name="Barriuso J."/>
            <person name="Kellner H."/>
            <person name="Castanera R."/>
            <person name="Alfaro M."/>
            <person name="Ramirez L."/>
            <person name="Pisabarro A.G."/>
            <person name="Kuo A."/>
            <person name="Tritt A."/>
            <person name="Lipzen A."/>
            <person name="He G."/>
            <person name="Yan M."/>
            <person name="Ng V."/>
            <person name="Cullen D."/>
            <person name="Martin F."/>
            <person name="Rosso M.-N."/>
            <person name="Henrissat B."/>
            <person name="Hibbett D."/>
            <person name="Martinez A.T."/>
            <person name="Grigoriev I.V."/>
        </authorList>
    </citation>
    <scope>NUCLEOTIDE SEQUENCE</scope>
    <source>
        <strain evidence="3">MF-IS2</strain>
    </source>
</reference>
<feature type="region of interest" description="Disordered" evidence="1">
    <location>
        <begin position="1"/>
        <end position="27"/>
    </location>
</feature>
<gene>
    <name evidence="3" type="ORF">P691DRAFT_763316</name>
</gene>
<evidence type="ECO:0000313" key="3">
    <source>
        <dbReference type="EMBL" id="KAF9444531.1"/>
    </source>
</evidence>
<keyword evidence="4" id="KW-1185">Reference proteome</keyword>
<feature type="region of interest" description="Disordered" evidence="1">
    <location>
        <begin position="187"/>
        <end position="227"/>
    </location>
</feature>
<keyword evidence="2" id="KW-0472">Membrane</keyword>
<protein>
    <submittedName>
        <fullName evidence="3">Uncharacterized protein</fullName>
    </submittedName>
</protein>
<accession>A0A9P6BXY5</accession>
<name>A0A9P6BXY5_9AGAR</name>
<comment type="caution">
    <text evidence="3">The sequence shown here is derived from an EMBL/GenBank/DDBJ whole genome shotgun (WGS) entry which is preliminary data.</text>
</comment>
<evidence type="ECO:0000313" key="4">
    <source>
        <dbReference type="Proteomes" id="UP000807342"/>
    </source>
</evidence>
<proteinExistence type="predicted"/>
<keyword evidence="2" id="KW-0812">Transmembrane</keyword>
<dbReference type="Proteomes" id="UP000807342">
    <property type="component" value="Unassembled WGS sequence"/>
</dbReference>
<evidence type="ECO:0000256" key="2">
    <source>
        <dbReference type="SAM" id="Phobius"/>
    </source>
</evidence>
<organism evidence="3 4">
    <name type="scientific">Macrolepiota fuliginosa MF-IS2</name>
    <dbReference type="NCBI Taxonomy" id="1400762"/>
    <lineage>
        <taxon>Eukaryota</taxon>
        <taxon>Fungi</taxon>
        <taxon>Dikarya</taxon>
        <taxon>Basidiomycota</taxon>
        <taxon>Agaricomycotina</taxon>
        <taxon>Agaricomycetes</taxon>
        <taxon>Agaricomycetidae</taxon>
        <taxon>Agaricales</taxon>
        <taxon>Agaricineae</taxon>
        <taxon>Agaricaceae</taxon>
        <taxon>Macrolepiota</taxon>
    </lineage>
</organism>
<keyword evidence="2" id="KW-1133">Transmembrane helix</keyword>
<dbReference type="EMBL" id="MU151368">
    <property type="protein sequence ID" value="KAF9444531.1"/>
    <property type="molecule type" value="Genomic_DNA"/>
</dbReference>
<evidence type="ECO:0000256" key="1">
    <source>
        <dbReference type="SAM" id="MobiDB-lite"/>
    </source>
</evidence>
<dbReference type="CDD" id="cd12087">
    <property type="entry name" value="TM_EGFR-like"/>
    <property type="match status" value="1"/>
</dbReference>
<sequence>MSSSSTTSAPASTSSGANTSTSSNDPRSAIVGGVLGTLGLILLVGIVLITVRIRRRQKGDAEKATGPFQGTAVVDKSHPAARIVPFGTPGTEAHKFAHTPGRDMRIAVRRPDGAWDFADPSEPFTPGGVSDVCPSPMSSTTHLVPGKRKKSSNSLGGQRSAIMEYKEQESRASQLIRLGYDARDNDLEMSDMPLPHPPPAYGVEPTVGPYVTYRPPSSRDPWQDVSS</sequence>
<feature type="transmembrane region" description="Helical" evidence="2">
    <location>
        <begin position="29"/>
        <end position="51"/>
    </location>
</feature>
<dbReference type="AlphaFoldDB" id="A0A9P6BXY5"/>
<dbReference type="OrthoDB" id="2848852at2759"/>
<feature type="compositionally biased region" description="Low complexity" evidence="1">
    <location>
        <begin position="1"/>
        <end position="23"/>
    </location>
</feature>